<dbReference type="EMBL" id="JADDOJ010000106">
    <property type="protein sequence ID" value="MBE7942522.1"/>
    <property type="molecule type" value="Genomic_DNA"/>
</dbReference>
<dbReference type="Proteomes" id="UP000715965">
    <property type="component" value="Unassembled WGS sequence"/>
</dbReference>
<keyword evidence="4" id="KW-1185">Reference proteome</keyword>
<protein>
    <submittedName>
        <fullName evidence="3">Uncharacterized protein</fullName>
    </submittedName>
</protein>
<organism evidence="3 4">
    <name type="scientific">Ramlibacter aquaticus</name>
    <dbReference type="NCBI Taxonomy" id="2780094"/>
    <lineage>
        <taxon>Bacteria</taxon>
        <taxon>Pseudomonadati</taxon>
        <taxon>Pseudomonadota</taxon>
        <taxon>Betaproteobacteria</taxon>
        <taxon>Burkholderiales</taxon>
        <taxon>Comamonadaceae</taxon>
        <taxon>Ramlibacter</taxon>
    </lineage>
</organism>
<reference evidence="3 4" key="1">
    <citation type="submission" date="2020-10" db="EMBL/GenBank/DDBJ databases">
        <title>Draft genome of Ramlibacter aquaticus LMG 30558.</title>
        <authorList>
            <person name="Props R."/>
        </authorList>
    </citation>
    <scope>NUCLEOTIDE SEQUENCE [LARGE SCALE GENOMIC DNA]</scope>
    <source>
        <strain evidence="3 4">LMG 30558</strain>
    </source>
</reference>
<dbReference type="PROSITE" id="PS51257">
    <property type="entry name" value="PROKAR_LIPOPROTEIN"/>
    <property type="match status" value="1"/>
</dbReference>
<evidence type="ECO:0000256" key="1">
    <source>
        <dbReference type="SAM" id="MobiDB-lite"/>
    </source>
</evidence>
<feature type="signal peptide" evidence="2">
    <location>
        <begin position="1"/>
        <end position="24"/>
    </location>
</feature>
<feature type="compositionally biased region" description="Low complexity" evidence="1">
    <location>
        <begin position="33"/>
        <end position="77"/>
    </location>
</feature>
<evidence type="ECO:0000313" key="3">
    <source>
        <dbReference type="EMBL" id="MBE7942522.1"/>
    </source>
</evidence>
<sequence length="453" mass="45786">MTLQKKQRELAWMVCGTAAALALAGCGGGGGATTASAGSPTAATADAGTSTSAASAPGTAGSASPSAATAATGSAGTTTGGTVTGTGTASGSTTTTASAGSTTPASGPAPVLGDCQMFPSNAIFNTRIDDTSKFPADPSSSAWVNLVGAGTSLMPNWGTTSNPADLGGYYGIPVNVVDGTSATTQWPTVSFDFAASGQSTDQGYPDKSDCASQQADGSFSIVQGCSQLGSGQRRFPFPSQNLVAEGGTCAGPGSCGDHHVAVIEKGACRLWEAFYAFPINGQWYAASTAAWNLNSLSLRPDGWASADAAGLPITPLLAKAAEASTGAINHALRVTFRDAALALQHRWPARFAAGADNPGAIPFGALLRLRADFQIPDSWTPQAKAVATAAKQYGMYVADNGMDFYVQGEPDAAWDPATSAQLRAITMANMEFVDLKAVTSDPRFSPDSMAASW</sequence>
<evidence type="ECO:0000313" key="4">
    <source>
        <dbReference type="Proteomes" id="UP000715965"/>
    </source>
</evidence>
<feature type="chain" id="PRO_5045755845" evidence="2">
    <location>
        <begin position="25"/>
        <end position="453"/>
    </location>
</feature>
<feature type="compositionally biased region" description="Low complexity" evidence="1">
    <location>
        <begin position="85"/>
        <end position="110"/>
    </location>
</feature>
<feature type="region of interest" description="Disordered" evidence="1">
    <location>
        <begin position="33"/>
        <end position="112"/>
    </location>
</feature>
<gene>
    <name evidence="3" type="ORF">IM725_18295</name>
</gene>
<evidence type="ECO:0000256" key="2">
    <source>
        <dbReference type="SAM" id="SignalP"/>
    </source>
</evidence>
<keyword evidence="2" id="KW-0732">Signal</keyword>
<comment type="caution">
    <text evidence="3">The sequence shown here is derived from an EMBL/GenBank/DDBJ whole genome shotgun (WGS) entry which is preliminary data.</text>
</comment>
<name>A0ABR9SJL1_9BURK</name>
<accession>A0ABR9SJL1</accession>
<dbReference type="RefSeq" id="WP_193782074.1">
    <property type="nucleotide sequence ID" value="NZ_JADDOJ010000106.1"/>
</dbReference>
<proteinExistence type="predicted"/>